<dbReference type="Pfam" id="PF03358">
    <property type="entry name" value="FMN_red"/>
    <property type="match status" value="1"/>
</dbReference>
<name>A0A4Q7TN19_9MICO</name>
<feature type="domain" description="NADPH-dependent FMN reductase-like" evidence="1">
    <location>
        <begin position="4"/>
        <end position="144"/>
    </location>
</feature>
<protein>
    <submittedName>
        <fullName evidence="2">NAD(P)H-dependent FMN reductase</fullName>
    </submittedName>
</protein>
<dbReference type="OrthoDB" id="9812295at2"/>
<dbReference type="RefSeq" id="WP_130281231.1">
    <property type="nucleotide sequence ID" value="NZ_SGXT01000013.1"/>
</dbReference>
<evidence type="ECO:0000259" key="1">
    <source>
        <dbReference type="Pfam" id="PF03358"/>
    </source>
</evidence>
<dbReference type="PANTHER" id="PTHR30543">
    <property type="entry name" value="CHROMATE REDUCTASE"/>
    <property type="match status" value="1"/>
</dbReference>
<dbReference type="SUPFAM" id="SSF52218">
    <property type="entry name" value="Flavoproteins"/>
    <property type="match status" value="1"/>
</dbReference>
<dbReference type="EMBL" id="SGXT01000013">
    <property type="protein sequence ID" value="RZT62234.1"/>
    <property type="molecule type" value="Genomic_DNA"/>
</dbReference>
<dbReference type="InterPro" id="IPR029039">
    <property type="entry name" value="Flavoprotein-like_sf"/>
</dbReference>
<sequence>MAHVMIVVGSVRPGRIGLPIAEWVRSRVEEAGHAVDFADLKALALPFLDEPSHPSKRDYQHAHTRDWSARVEAADALIFVTPEYNHSYSPALKNAIDYLYAEWQAKPVGFVSYGGMSGGSRGVTALELVLSSVGAVKIPTEVNLVAASKQLADGAFAADDRQNGGVDALIAQVVAYGEALRPLQARS</sequence>
<accession>A0A4Q7TN19</accession>
<gene>
    <name evidence="2" type="ORF">EV140_0753</name>
</gene>
<organism evidence="2 3">
    <name type="scientific">Microcella alkaliphila</name>
    <dbReference type="NCBI Taxonomy" id="279828"/>
    <lineage>
        <taxon>Bacteria</taxon>
        <taxon>Bacillati</taxon>
        <taxon>Actinomycetota</taxon>
        <taxon>Actinomycetes</taxon>
        <taxon>Micrococcales</taxon>
        <taxon>Microbacteriaceae</taxon>
        <taxon>Microcella</taxon>
    </lineage>
</organism>
<dbReference type="PANTHER" id="PTHR30543:SF21">
    <property type="entry name" value="NAD(P)H-DEPENDENT FMN REDUCTASE LOT6"/>
    <property type="match status" value="1"/>
</dbReference>
<keyword evidence="3" id="KW-1185">Reference proteome</keyword>
<dbReference type="Gene3D" id="3.40.50.360">
    <property type="match status" value="1"/>
</dbReference>
<dbReference type="InterPro" id="IPR050712">
    <property type="entry name" value="NAD(P)H-dep_reductase"/>
</dbReference>
<dbReference type="Proteomes" id="UP000292408">
    <property type="component" value="Unassembled WGS sequence"/>
</dbReference>
<comment type="caution">
    <text evidence="2">The sequence shown here is derived from an EMBL/GenBank/DDBJ whole genome shotgun (WGS) entry which is preliminary data.</text>
</comment>
<dbReference type="GO" id="GO:0016491">
    <property type="term" value="F:oxidoreductase activity"/>
    <property type="evidence" value="ECO:0007669"/>
    <property type="project" value="InterPro"/>
</dbReference>
<dbReference type="AlphaFoldDB" id="A0A4Q7TN19"/>
<dbReference type="GO" id="GO:0005829">
    <property type="term" value="C:cytosol"/>
    <property type="evidence" value="ECO:0007669"/>
    <property type="project" value="TreeGrafter"/>
</dbReference>
<reference evidence="2 3" key="1">
    <citation type="journal article" date="2015" name="Stand. Genomic Sci.">
        <title>Genomic Encyclopedia of Bacterial and Archaeal Type Strains, Phase III: the genomes of soil and plant-associated and newly described type strains.</title>
        <authorList>
            <person name="Whitman W.B."/>
            <person name="Woyke T."/>
            <person name="Klenk H.P."/>
            <person name="Zhou Y."/>
            <person name="Lilburn T.G."/>
            <person name="Beck B.J."/>
            <person name="De Vos P."/>
            <person name="Vandamme P."/>
            <person name="Eisen J.A."/>
            <person name="Garrity G."/>
            <person name="Hugenholtz P."/>
            <person name="Kyrpides N.C."/>
        </authorList>
    </citation>
    <scope>NUCLEOTIDE SEQUENCE [LARGE SCALE GENOMIC DNA]</scope>
    <source>
        <strain evidence="2 3">AC4r</strain>
    </source>
</reference>
<evidence type="ECO:0000313" key="3">
    <source>
        <dbReference type="Proteomes" id="UP000292408"/>
    </source>
</evidence>
<evidence type="ECO:0000313" key="2">
    <source>
        <dbReference type="EMBL" id="RZT62234.1"/>
    </source>
</evidence>
<dbReference type="InterPro" id="IPR005025">
    <property type="entry name" value="FMN_Rdtase-like_dom"/>
</dbReference>
<dbReference type="GO" id="GO:0010181">
    <property type="term" value="F:FMN binding"/>
    <property type="evidence" value="ECO:0007669"/>
    <property type="project" value="TreeGrafter"/>
</dbReference>
<proteinExistence type="predicted"/>